<accession>A0A7J0FFG1</accession>
<keyword evidence="2" id="KW-0472">Membrane</keyword>
<dbReference type="OrthoDB" id="777695at2759"/>
<feature type="region of interest" description="Disordered" evidence="1">
    <location>
        <begin position="1"/>
        <end position="35"/>
    </location>
</feature>
<sequence>MSEQAKQVLQKPLGYRDPSAEAHAPTSWPPLPPKQVLPPSFRRRNKRRRSYCCYTFLVIFIPILVVALAGCFFYLCRFNITTDSDGPALTSETVVRVEVKTPNHAMKINYANIAQVHREGEESAGQKRGRAEAHGRDSEPGGWDQGPDRDWGGRRRLEHHEAIIG</sequence>
<comment type="caution">
    <text evidence="3">The sequence shown here is derived from an EMBL/GenBank/DDBJ whole genome shotgun (WGS) entry which is preliminary data.</text>
</comment>
<feature type="transmembrane region" description="Helical" evidence="2">
    <location>
        <begin position="51"/>
        <end position="75"/>
    </location>
</feature>
<feature type="region of interest" description="Disordered" evidence="1">
    <location>
        <begin position="118"/>
        <end position="165"/>
    </location>
</feature>
<name>A0A7J0FFG1_9ERIC</name>
<gene>
    <name evidence="3" type="ORF">Acr_11g0017110</name>
</gene>
<proteinExistence type="predicted"/>
<dbReference type="Proteomes" id="UP000585474">
    <property type="component" value="Unassembled WGS sequence"/>
</dbReference>
<evidence type="ECO:0000313" key="3">
    <source>
        <dbReference type="EMBL" id="GFY97405.1"/>
    </source>
</evidence>
<dbReference type="EMBL" id="BJWL01000011">
    <property type="protein sequence ID" value="GFY97405.1"/>
    <property type="molecule type" value="Genomic_DNA"/>
</dbReference>
<reference evidence="3 4" key="1">
    <citation type="submission" date="2019-07" db="EMBL/GenBank/DDBJ databases">
        <title>De Novo Assembly of kiwifruit Actinidia rufa.</title>
        <authorList>
            <person name="Sugita-Konishi S."/>
            <person name="Sato K."/>
            <person name="Mori E."/>
            <person name="Abe Y."/>
            <person name="Kisaki G."/>
            <person name="Hamano K."/>
            <person name="Suezawa K."/>
            <person name="Otani M."/>
            <person name="Fukuda T."/>
            <person name="Manabe T."/>
            <person name="Gomi K."/>
            <person name="Tabuchi M."/>
            <person name="Akimitsu K."/>
            <person name="Kataoka I."/>
        </authorList>
    </citation>
    <scope>NUCLEOTIDE SEQUENCE [LARGE SCALE GENOMIC DNA]</scope>
    <source>
        <strain evidence="4">cv. Fuchu</strain>
    </source>
</reference>
<evidence type="ECO:0000256" key="1">
    <source>
        <dbReference type="SAM" id="MobiDB-lite"/>
    </source>
</evidence>
<keyword evidence="2" id="KW-0812">Transmembrane</keyword>
<evidence type="ECO:0008006" key="5">
    <source>
        <dbReference type="Google" id="ProtNLM"/>
    </source>
</evidence>
<evidence type="ECO:0000313" key="4">
    <source>
        <dbReference type="Proteomes" id="UP000585474"/>
    </source>
</evidence>
<evidence type="ECO:0000256" key="2">
    <source>
        <dbReference type="SAM" id="Phobius"/>
    </source>
</evidence>
<keyword evidence="4" id="KW-1185">Reference proteome</keyword>
<keyword evidence="2" id="KW-1133">Transmembrane helix</keyword>
<dbReference type="AlphaFoldDB" id="A0A7J0FFG1"/>
<feature type="compositionally biased region" description="Basic and acidic residues" evidence="1">
    <location>
        <begin position="146"/>
        <end position="165"/>
    </location>
</feature>
<protein>
    <recommendedName>
        <fullName evidence="5">Late embryogenesis abundant (LEA) hydroxyproline-rich glycoprotein family</fullName>
    </recommendedName>
</protein>
<feature type="compositionally biased region" description="Basic and acidic residues" evidence="1">
    <location>
        <begin position="118"/>
        <end position="139"/>
    </location>
</feature>
<organism evidence="3 4">
    <name type="scientific">Actinidia rufa</name>
    <dbReference type="NCBI Taxonomy" id="165716"/>
    <lineage>
        <taxon>Eukaryota</taxon>
        <taxon>Viridiplantae</taxon>
        <taxon>Streptophyta</taxon>
        <taxon>Embryophyta</taxon>
        <taxon>Tracheophyta</taxon>
        <taxon>Spermatophyta</taxon>
        <taxon>Magnoliopsida</taxon>
        <taxon>eudicotyledons</taxon>
        <taxon>Gunneridae</taxon>
        <taxon>Pentapetalae</taxon>
        <taxon>asterids</taxon>
        <taxon>Ericales</taxon>
        <taxon>Actinidiaceae</taxon>
        <taxon>Actinidia</taxon>
    </lineage>
</organism>